<dbReference type="GO" id="GO:0016746">
    <property type="term" value="F:acyltransferase activity"/>
    <property type="evidence" value="ECO:0007669"/>
    <property type="project" value="UniProtKB-KW"/>
</dbReference>
<dbReference type="CDD" id="cd07989">
    <property type="entry name" value="LPLAT_AGPAT-like"/>
    <property type="match status" value="1"/>
</dbReference>
<dbReference type="InterPro" id="IPR042099">
    <property type="entry name" value="ANL_N_sf"/>
</dbReference>
<dbReference type="Pfam" id="PF00501">
    <property type="entry name" value="AMP-binding"/>
    <property type="match status" value="1"/>
</dbReference>
<dbReference type="InterPro" id="IPR045851">
    <property type="entry name" value="AMP-bd_C_sf"/>
</dbReference>
<evidence type="ECO:0000313" key="5">
    <source>
        <dbReference type="EMBL" id="SFV58689.1"/>
    </source>
</evidence>
<accession>A0A1W1BYR5</accession>
<dbReference type="InterPro" id="IPR011701">
    <property type="entry name" value="MFS"/>
</dbReference>
<protein>
    <submittedName>
        <fullName evidence="5">Putative 2-acylglycerophosphoethanolamine acyltransferase / acyl-acyl carrier protein synthetase</fullName>
        <ecNumber evidence="5">6.2.1.20</ecNumber>
    </submittedName>
</protein>
<dbReference type="SMART" id="SM00563">
    <property type="entry name" value="PlsC"/>
    <property type="match status" value="1"/>
</dbReference>
<feature type="transmembrane region" description="Helical" evidence="3">
    <location>
        <begin position="12"/>
        <end position="31"/>
    </location>
</feature>
<dbReference type="InterPro" id="IPR002123">
    <property type="entry name" value="Plipid/glycerol_acylTrfase"/>
</dbReference>
<keyword evidence="5" id="KW-0012">Acyltransferase</keyword>
<feature type="transmembrane region" description="Helical" evidence="3">
    <location>
        <begin position="43"/>
        <end position="65"/>
    </location>
</feature>
<dbReference type="GO" id="GO:0031956">
    <property type="term" value="F:medium-chain fatty acid-CoA ligase activity"/>
    <property type="evidence" value="ECO:0007669"/>
    <property type="project" value="TreeGrafter"/>
</dbReference>
<keyword evidence="3" id="KW-1133">Transmembrane helix</keyword>
<dbReference type="CDD" id="cd06173">
    <property type="entry name" value="MFS_MefA_like"/>
    <property type="match status" value="1"/>
</dbReference>
<feature type="transmembrane region" description="Helical" evidence="3">
    <location>
        <begin position="303"/>
        <end position="321"/>
    </location>
</feature>
<evidence type="ECO:0000256" key="1">
    <source>
        <dbReference type="ARBA" id="ARBA00006432"/>
    </source>
</evidence>
<dbReference type="NCBIfam" id="NF006386">
    <property type="entry name" value="PRK08633.1"/>
    <property type="match status" value="1"/>
</dbReference>
<keyword evidence="3" id="KW-0472">Membrane</keyword>
<feature type="transmembrane region" description="Helical" evidence="3">
    <location>
        <begin position="101"/>
        <end position="120"/>
    </location>
</feature>
<sequence>MKALLTIRGFLPYLVVLLINVVVDIGHKITIQNILLKSYDGDSLIILTAIINAMILLPFILLFSPSGYISDRFAKSIVIRYSALFAIPITILITISYAMGWFYLAFALTFILAIQSAIYSPSKYGLIKELVGTSNLGSANGIVQALTIISILGASILFSIIFEHLHIGGDTPHDIMQQLIPIGFLLILLSSIEAAMSYKLPIIKPAAVDEKFKLKEYLNLNYLRVNIKLLRADRNIWLSIFALGIFWGVGQMMIAAFPAHYKEMTGDENAIIVQGILALSAIGLMVGSILAGRWSKKHIELGIVPLGTLGIFVSLLIFTFSSTKLGMSIGSVSFGFFGGLLIVPLNASIQYFAKSSQLGLILAGNNFIQNIIMLAFLLLSILLVHLGWSSETLFFTASLITLLGSLYAVRELPHLFARILLIPILKSRYSLTIEGIEHLPQSGGVLLLSNHISWIDWLIIQVASPRAIKFVMIKSIYNRWYLKGFLKIFNVIPISNASSKGSIEQIRQRLDNGEVVALFPEGRISYNGQLAEFKRGYEHAVKDSSHPIVPIYLHGLWGSTFSRASKQYKMTSSDGKKRDIIVRFGSPLPSTTTADQIKQEIKLLSLETWSQSIEESRPLHYHWLRRSKANLSKRSIVDALGTDLTNAKMITAVLLFVKALRGRLETQESIGVLLPSSSIGSIINLAILILGKRVVNLNYTLSSDGMNSALQKANIKTVITSEKFLEKLKGKGFDFADTIGDRVLSVESVGASFGKVEKIVSLLQAYILPSSLIEWLYFTPTRLDDVATILFSSGSEGTPKGILLTHKNLLANIKQVSALLNFQDDDVILNSLPIFHSFGLTITTLLPLCEGITMVSAPDPTDGQVIGKLTARYRATIMFGTATFFRLYSRNRKLHPLMFESLRMVVAGAERLKPEIKRAFREKFGIDIYEGYGATETSPVISVNMPDILDIDTMQPVIGNKLGTVGQAIPGTIVKIVDPNSMQELPLGEDGHIIVGGTQVMSGYLDDPAKTNEVIYIDDGIRYYLTGDKGHLDSDGFITIVDRYSRFAKIGGEMISLGSIEQSLAELFGDDVAICATAIDDTKKGEQIVLLHSGDLPQDEIIDRVKSSSIIPIMRPSRYIAVDELPKLGSGKIDFKGAKRLAEKMS</sequence>
<keyword evidence="2 5" id="KW-0436">Ligase</keyword>
<feature type="transmembrane region" description="Helical" evidence="3">
    <location>
        <begin position="327"/>
        <end position="347"/>
    </location>
</feature>
<evidence type="ECO:0000259" key="4">
    <source>
        <dbReference type="SMART" id="SM00563"/>
    </source>
</evidence>
<feature type="domain" description="Phospholipid/glycerol acyltransferase" evidence="4">
    <location>
        <begin position="445"/>
        <end position="556"/>
    </location>
</feature>
<proteinExistence type="inferred from homology"/>
<feature type="transmembrane region" description="Helical" evidence="3">
    <location>
        <begin position="271"/>
        <end position="291"/>
    </location>
</feature>
<dbReference type="Pfam" id="PF01553">
    <property type="entry name" value="Acyltransferase"/>
    <property type="match status" value="1"/>
</dbReference>
<dbReference type="Gene3D" id="3.40.50.12780">
    <property type="entry name" value="N-terminal domain of ligase-like"/>
    <property type="match status" value="1"/>
</dbReference>
<dbReference type="InterPro" id="IPR000873">
    <property type="entry name" value="AMP-dep_synth/lig_dom"/>
</dbReference>
<dbReference type="AlphaFoldDB" id="A0A1W1BYR5"/>
<evidence type="ECO:0000256" key="3">
    <source>
        <dbReference type="SAM" id="Phobius"/>
    </source>
</evidence>
<dbReference type="InterPro" id="IPR036259">
    <property type="entry name" value="MFS_trans_sf"/>
</dbReference>
<dbReference type="Gene3D" id="1.20.1250.20">
    <property type="entry name" value="MFS general substrate transporter like domains"/>
    <property type="match status" value="1"/>
</dbReference>
<reference evidence="5" key="1">
    <citation type="submission" date="2016-10" db="EMBL/GenBank/DDBJ databases">
        <authorList>
            <person name="de Groot N.N."/>
        </authorList>
    </citation>
    <scope>NUCLEOTIDE SEQUENCE</scope>
</reference>
<dbReference type="SUPFAM" id="SSF56801">
    <property type="entry name" value="Acetyl-CoA synthetase-like"/>
    <property type="match status" value="1"/>
</dbReference>
<dbReference type="GO" id="GO:0006631">
    <property type="term" value="P:fatty acid metabolic process"/>
    <property type="evidence" value="ECO:0007669"/>
    <property type="project" value="TreeGrafter"/>
</dbReference>
<evidence type="ECO:0000256" key="2">
    <source>
        <dbReference type="ARBA" id="ARBA00022598"/>
    </source>
</evidence>
<name>A0A1W1BYR5_9ZZZZ</name>
<comment type="similarity">
    <text evidence="1">Belongs to the ATP-dependent AMP-binding enzyme family.</text>
</comment>
<dbReference type="InterPro" id="IPR020845">
    <property type="entry name" value="AMP-binding_CS"/>
</dbReference>
<feature type="transmembrane region" description="Helical" evidence="3">
    <location>
        <begin position="175"/>
        <end position="195"/>
    </location>
</feature>
<dbReference type="SUPFAM" id="SSF103473">
    <property type="entry name" value="MFS general substrate transporter"/>
    <property type="match status" value="1"/>
</dbReference>
<dbReference type="Gene3D" id="3.30.300.30">
    <property type="match status" value="1"/>
</dbReference>
<dbReference type="PROSITE" id="PS00455">
    <property type="entry name" value="AMP_BINDING"/>
    <property type="match status" value="1"/>
</dbReference>
<dbReference type="GO" id="GO:0022857">
    <property type="term" value="F:transmembrane transporter activity"/>
    <property type="evidence" value="ECO:0007669"/>
    <property type="project" value="InterPro"/>
</dbReference>
<dbReference type="SUPFAM" id="SSF69593">
    <property type="entry name" value="Glycerol-3-phosphate (1)-acyltransferase"/>
    <property type="match status" value="1"/>
</dbReference>
<feature type="transmembrane region" description="Helical" evidence="3">
    <location>
        <begin position="367"/>
        <end position="386"/>
    </location>
</feature>
<feature type="transmembrane region" description="Helical" evidence="3">
    <location>
        <begin position="141"/>
        <end position="163"/>
    </location>
</feature>
<dbReference type="GO" id="GO:0008922">
    <property type="term" value="F:long-chain fatty acid [acyl-carrier-protein] ligase activity"/>
    <property type="evidence" value="ECO:0007669"/>
    <property type="project" value="UniProtKB-EC"/>
</dbReference>
<dbReference type="PANTHER" id="PTHR43201:SF5">
    <property type="entry name" value="MEDIUM-CHAIN ACYL-COA LIGASE ACSF2, MITOCHONDRIAL"/>
    <property type="match status" value="1"/>
</dbReference>
<feature type="transmembrane region" description="Helical" evidence="3">
    <location>
        <begin position="236"/>
        <end position="259"/>
    </location>
</feature>
<feature type="transmembrane region" description="Helical" evidence="3">
    <location>
        <begin position="77"/>
        <end position="95"/>
    </location>
</feature>
<organism evidence="5">
    <name type="scientific">hydrothermal vent metagenome</name>
    <dbReference type="NCBI Taxonomy" id="652676"/>
    <lineage>
        <taxon>unclassified sequences</taxon>
        <taxon>metagenomes</taxon>
        <taxon>ecological metagenomes</taxon>
    </lineage>
</organism>
<dbReference type="PANTHER" id="PTHR43201">
    <property type="entry name" value="ACYL-COA SYNTHETASE"/>
    <property type="match status" value="1"/>
</dbReference>
<dbReference type="Pfam" id="PF07690">
    <property type="entry name" value="MFS_1"/>
    <property type="match status" value="1"/>
</dbReference>
<keyword evidence="5" id="KW-0808">Transferase</keyword>
<dbReference type="EMBL" id="FPHC01000048">
    <property type="protein sequence ID" value="SFV58689.1"/>
    <property type="molecule type" value="Genomic_DNA"/>
</dbReference>
<keyword evidence="3" id="KW-0812">Transmembrane</keyword>
<dbReference type="EC" id="6.2.1.20" evidence="5"/>
<gene>
    <name evidence="5" type="ORF">MNB_SV-6-1768</name>
</gene>